<dbReference type="GeneID" id="66868587"/>
<proteinExistence type="predicted"/>
<reference evidence="1 2" key="1">
    <citation type="submission" date="2018-06" db="EMBL/GenBank/DDBJ databases">
        <authorList>
            <consortium name="Pathogen Informatics"/>
            <person name="Doyle S."/>
        </authorList>
    </citation>
    <scope>NUCLEOTIDE SEQUENCE [LARGE SCALE GENOMIC DNA]</scope>
    <source>
        <strain evidence="1 2">NCTC7688</strain>
    </source>
</reference>
<dbReference type="RefSeq" id="WP_037539156.1">
    <property type="nucleotide sequence ID" value="NZ_CAXOKG010000006.1"/>
</dbReference>
<name>A0A380HRH8_STASA</name>
<evidence type="ECO:0000313" key="2">
    <source>
        <dbReference type="Proteomes" id="UP000254707"/>
    </source>
</evidence>
<accession>A0A380HRH8</accession>
<protein>
    <submittedName>
        <fullName evidence="1">Uncharacterized protein</fullName>
    </submittedName>
</protein>
<sequence>MNKAMIAHHTLNILLMIILIIVNHFNVLSLPVSIILAISITINAALLIRANRKKIENDGVTIDDYKKK</sequence>
<organism evidence="1 2">
    <name type="scientific">Staphylococcus saprophyticus</name>
    <dbReference type="NCBI Taxonomy" id="29385"/>
    <lineage>
        <taxon>Bacteria</taxon>
        <taxon>Bacillati</taxon>
        <taxon>Bacillota</taxon>
        <taxon>Bacilli</taxon>
        <taxon>Bacillales</taxon>
        <taxon>Staphylococcaceae</taxon>
        <taxon>Staphylococcus</taxon>
    </lineage>
</organism>
<evidence type="ECO:0000313" key="1">
    <source>
        <dbReference type="EMBL" id="SUM84899.1"/>
    </source>
</evidence>
<dbReference type="EMBL" id="UHED01000001">
    <property type="protein sequence ID" value="SUM84899.1"/>
    <property type="molecule type" value="Genomic_DNA"/>
</dbReference>
<dbReference type="Proteomes" id="UP000254707">
    <property type="component" value="Unassembled WGS sequence"/>
</dbReference>
<gene>
    <name evidence="1" type="ORF">NCTC7688_02744</name>
</gene>
<dbReference type="AlphaFoldDB" id="A0A380HRH8"/>